<dbReference type="Proteomes" id="UP000053612">
    <property type="component" value="Unassembled WGS sequence"/>
</dbReference>
<proteinExistence type="predicted"/>
<dbReference type="PATRIC" id="fig|1360.109.peg.556"/>
<evidence type="ECO:0000313" key="1">
    <source>
        <dbReference type="EMBL" id="KSU14335.1"/>
    </source>
</evidence>
<organism evidence="1 2">
    <name type="scientific">Lactococcus lactis subsp. lactis</name>
    <name type="common">Streptococcus lactis</name>
    <dbReference type="NCBI Taxonomy" id="1360"/>
    <lineage>
        <taxon>Bacteria</taxon>
        <taxon>Bacillati</taxon>
        <taxon>Bacillota</taxon>
        <taxon>Bacilli</taxon>
        <taxon>Lactobacillales</taxon>
        <taxon>Streptococcaceae</taxon>
        <taxon>Lactococcus</taxon>
    </lineage>
</organism>
<dbReference type="RefSeq" id="WP_058225433.1">
    <property type="nucleotide sequence ID" value="NZ_LKLS01000214.1"/>
</dbReference>
<protein>
    <submittedName>
        <fullName evidence="1">Uncharacterized protein</fullName>
    </submittedName>
</protein>
<dbReference type="AlphaFoldDB" id="A0A0V8DLH5"/>
<dbReference type="EMBL" id="LKLS01000214">
    <property type="protein sequence ID" value="KSU14335.1"/>
    <property type="molecule type" value="Genomic_DNA"/>
</dbReference>
<evidence type="ECO:0000313" key="2">
    <source>
        <dbReference type="Proteomes" id="UP000053612"/>
    </source>
</evidence>
<comment type="caution">
    <text evidence="1">The sequence shown here is derived from an EMBL/GenBank/DDBJ whole genome shotgun (WGS) entry which is preliminary data.</text>
</comment>
<reference evidence="2" key="1">
    <citation type="submission" date="2015-10" db="EMBL/GenBank/DDBJ databases">
        <title>Draft Genome Sequences of 11 Lactococcus lactis subspecies cremoris strains.</title>
        <authorList>
            <person name="Wels M."/>
            <person name="Backus L."/>
            <person name="Boekhorst J."/>
            <person name="Dijkstra A."/>
            <person name="Beerthuizen M."/>
            <person name="Kelly W."/>
            <person name="Siezen R."/>
            <person name="Bachmann H."/>
            <person name="Van Hijum S."/>
        </authorList>
    </citation>
    <scope>NUCLEOTIDE SEQUENCE [LARGE SCALE GENOMIC DNA]</scope>
    <source>
        <strain evidence="2">LMG9449</strain>
    </source>
</reference>
<accession>A0A0V8DLH5</accession>
<gene>
    <name evidence="1" type="ORF">LMG9449_2576</name>
</gene>
<name>A0A0V8DLH5_LACLL</name>
<sequence length="64" mass="7720">MIRYRTFDIKINNSGKVIVTYNSRLLNRIPYEFEEPFNIISEAEEAIDRYWKAEARRFSEGMLN</sequence>